<protein>
    <submittedName>
        <fullName evidence="1">Uncharacterized protein</fullName>
    </submittedName>
</protein>
<evidence type="ECO:0000313" key="2">
    <source>
        <dbReference type="Proteomes" id="UP000823775"/>
    </source>
</evidence>
<accession>A0ABS8TJ20</accession>
<dbReference type="Proteomes" id="UP000823775">
    <property type="component" value="Unassembled WGS sequence"/>
</dbReference>
<gene>
    <name evidence="1" type="ORF">HAX54_010492</name>
</gene>
<proteinExistence type="predicted"/>
<evidence type="ECO:0000313" key="1">
    <source>
        <dbReference type="EMBL" id="MCD7470537.1"/>
    </source>
</evidence>
<organism evidence="1 2">
    <name type="scientific">Datura stramonium</name>
    <name type="common">Jimsonweed</name>
    <name type="synonym">Common thornapple</name>
    <dbReference type="NCBI Taxonomy" id="4076"/>
    <lineage>
        <taxon>Eukaryota</taxon>
        <taxon>Viridiplantae</taxon>
        <taxon>Streptophyta</taxon>
        <taxon>Embryophyta</taxon>
        <taxon>Tracheophyta</taxon>
        <taxon>Spermatophyta</taxon>
        <taxon>Magnoliopsida</taxon>
        <taxon>eudicotyledons</taxon>
        <taxon>Gunneridae</taxon>
        <taxon>Pentapetalae</taxon>
        <taxon>asterids</taxon>
        <taxon>lamiids</taxon>
        <taxon>Solanales</taxon>
        <taxon>Solanaceae</taxon>
        <taxon>Solanoideae</taxon>
        <taxon>Datureae</taxon>
        <taxon>Datura</taxon>
    </lineage>
</organism>
<reference evidence="1 2" key="1">
    <citation type="journal article" date="2021" name="BMC Genomics">
        <title>Datura genome reveals duplications of psychoactive alkaloid biosynthetic genes and high mutation rate following tissue culture.</title>
        <authorList>
            <person name="Rajewski A."/>
            <person name="Carter-House D."/>
            <person name="Stajich J."/>
            <person name="Litt A."/>
        </authorList>
    </citation>
    <scope>NUCLEOTIDE SEQUENCE [LARGE SCALE GENOMIC DNA]</scope>
    <source>
        <strain evidence="1">AR-01</strain>
    </source>
</reference>
<name>A0ABS8TJ20_DATST</name>
<dbReference type="EMBL" id="JACEIK010001581">
    <property type="protein sequence ID" value="MCD7470537.1"/>
    <property type="molecule type" value="Genomic_DNA"/>
</dbReference>
<keyword evidence="2" id="KW-1185">Reference proteome</keyword>
<sequence length="83" mass="9322">MKDVIGKLKGLSFGLLSTEYRCSGNISETAVAGSPALQQNLRDSMSADDAYLYVWRTDTTLATPFWCRFWQDEVRLGLAVTQR</sequence>
<comment type="caution">
    <text evidence="1">The sequence shown here is derived from an EMBL/GenBank/DDBJ whole genome shotgun (WGS) entry which is preliminary data.</text>
</comment>